<protein>
    <recommendedName>
        <fullName evidence="3">Nucleotide exchange factor Fes1 domain-containing protein</fullName>
    </recommendedName>
</protein>
<keyword evidence="1" id="KW-0677">Repeat</keyword>
<accession>A0A5K1UU00</accession>
<dbReference type="FunFam" id="1.25.10.10:FF:000845">
    <property type="entry name" value="Protein folding regulator, putative"/>
    <property type="match status" value="1"/>
</dbReference>
<proteinExistence type="predicted"/>
<keyword evidence="2" id="KW-0175">Coiled coil</keyword>
<dbReference type="PANTHER" id="PTHR19316:SF18">
    <property type="entry name" value="HSP70-BINDING PROTEIN 1"/>
    <property type="match status" value="1"/>
</dbReference>
<sequence>MSDSHDNQHDRKIWNESTSKKVDFENMNDGLLNFCLSYGFKGDDNRPKASKEDMEWLKKVMDSIESDAKLMYSILEKSDKYLTQKSKGEKTEISEEQLKVELDNLEELVESIDNANDFIKMNGQYELGKLLLEIKNEDILFTVWWVLQSIVQNNPIGQRAIYQNDVIMNVLKNQISTLPVDSKVLFKIICFICSFITENEQIQKMVSSSTFVEKYKQILSTGDEKIIDRLNYTLNKFKHKPF</sequence>
<dbReference type="EMBL" id="BDEQ01000001">
    <property type="protein sequence ID" value="GAT98640.1"/>
    <property type="molecule type" value="Genomic_DNA"/>
</dbReference>
<dbReference type="VEuPathDB" id="AmoebaDB:EHI7A_046950"/>
<gene>
    <name evidence="4" type="ORF">CL6EHI_061760</name>
</gene>
<organism evidence="4 5">
    <name type="scientific">Entamoeba histolytica</name>
    <dbReference type="NCBI Taxonomy" id="5759"/>
    <lineage>
        <taxon>Eukaryota</taxon>
        <taxon>Amoebozoa</taxon>
        <taxon>Evosea</taxon>
        <taxon>Archamoebae</taxon>
        <taxon>Mastigamoebida</taxon>
        <taxon>Entamoebidae</taxon>
        <taxon>Entamoeba</taxon>
    </lineage>
</organism>
<evidence type="ECO:0000256" key="2">
    <source>
        <dbReference type="SAM" id="Coils"/>
    </source>
</evidence>
<evidence type="ECO:0000256" key="1">
    <source>
        <dbReference type="ARBA" id="ARBA00022737"/>
    </source>
</evidence>
<evidence type="ECO:0000259" key="3">
    <source>
        <dbReference type="Pfam" id="PF08609"/>
    </source>
</evidence>
<dbReference type="Proteomes" id="UP000078387">
    <property type="component" value="Unassembled WGS sequence"/>
</dbReference>
<feature type="domain" description="Nucleotide exchange factor Fes1" evidence="3">
    <location>
        <begin position="47"/>
        <end position="117"/>
    </location>
</feature>
<dbReference type="VEuPathDB" id="AmoebaDB:EHI_061760"/>
<comment type="caution">
    <text evidence="4">The sequence shown here is derived from an EMBL/GenBank/DDBJ whole genome shotgun (WGS) entry which is preliminary data.</text>
</comment>
<dbReference type="Pfam" id="PF08609">
    <property type="entry name" value="Fes1"/>
    <property type="match status" value="1"/>
</dbReference>
<dbReference type="SUPFAM" id="SSF48371">
    <property type="entry name" value="ARM repeat"/>
    <property type="match status" value="1"/>
</dbReference>
<dbReference type="VEuPathDB" id="AmoebaDB:EHI5A_083990"/>
<dbReference type="AlphaFoldDB" id="A0A5K1UU00"/>
<reference evidence="4 5" key="1">
    <citation type="submission" date="2016-05" db="EMBL/GenBank/DDBJ databases">
        <title>First whole genome sequencing of Entamoeba histolytica HM1:IMSS-clone-6.</title>
        <authorList>
            <person name="Mukherjee Avik.K."/>
            <person name="Izumyama S."/>
            <person name="Nakada-Tsukui K."/>
            <person name="Nozaki T."/>
        </authorList>
    </citation>
    <scope>NUCLEOTIDE SEQUENCE [LARGE SCALE GENOMIC DNA]</scope>
    <source>
        <strain evidence="4 5">HM1:IMSS clone 6</strain>
    </source>
</reference>
<dbReference type="InterPro" id="IPR011989">
    <property type="entry name" value="ARM-like"/>
</dbReference>
<dbReference type="VEuPathDB" id="AmoebaDB:KM1_094320"/>
<evidence type="ECO:0000313" key="5">
    <source>
        <dbReference type="Proteomes" id="UP000078387"/>
    </source>
</evidence>
<evidence type="ECO:0000313" key="4">
    <source>
        <dbReference type="EMBL" id="GAT98640.1"/>
    </source>
</evidence>
<dbReference type="Gene3D" id="1.25.10.10">
    <property type="entry name" value="Leucine-rich Repeat Variant"/>
    <property type="match status" value="1"/>
</dbReference>
<dbReference type="GO" id="GO:0005783">
    <property type="term" value="C:endoplasmic reticulum"/>
    <property type="evidence" value="ECO:0007669"/>
    <property type="project" value="TreeGrafter"/>
</dbReference>
<dbReference type="InterPro" id="IPR050693">
    <property type="entry name" value="Hsp70_NEF-Inhibitors"/>
</dbReference>
<dbReference type="VEuPathDB" id="AmoebaDB:EHI8A_048060"/>
<dbReference type="InterPro" id="IPR013918">
    <property type="entry name" value="Nucleotide_exch_fac_Fes1"/>
</dbReference>
<name>A0A5K1UU00_ENTHI</name>
<dbReference type="PANTHER" id="PTHR19316">
    <property type="entry name" value="PROTEIN FOLDING REGULATOR"/>
    <property type="match status" value="1"/>
</dbReference>
<feature type="coiled-coil region" evidence="2">
    <location>
        <begin position="88"/>
        <end position="122"/>
    </location>
</feature>
<dbReference type="GO" id="GO:0000774">
    <property type="term" value="F:adenyl-nucleotide exchange factor activity"/>
    <property type="evidence" value="ECO:0007669"/>
    <property type="project" value="TreeGrafter"/>
</dbReference>
<dbReference type="InterPro" id="IPR016024">
    <property type="entry name" value="ARM-type_fold"/>
</dbReference>